<evidence type="ECO:0000256" key="3">
    <source>
        <dbReference type="ARBA" id="ARBA00011970"/>
    </source>
</evidence>
<dbReference type="InterPro" id="IPR019734">
    <property type="entry name" value="TPR_rpt"/>
</dbReference>
<comment type="similarity">
    <text evidence="2">Belongs to the glycosyltransferase 41 family. O-GlcNAc transferase subfamily.</text>
</comment>
<dbReference type="EC" id="2.4.1.255" evidence="3"/>
<dbReference type="SUPFAM" id="SSF48452">
    <property type="entry name" value="TPR-like"/>
    <property type="match status" value="2"/>
</dbReference>
<dbReference type="RefSeq" id="WP_061138107.1">
    <property type="nucleotide sequence ID" value="NZ_FCNX02000020.1"/>
</dbReference>
<evidence type="ECO:0000256" key="5">
    <source>
        <dbReference type="ARBA" id="ARBA00022679"/>
    </source>
</evidence>
<dbReference type="STRING" id="1777138.AWB77_06027"/>
<dbReference type="Pfam" id="PF13432">
    <property type="entry name" value="TPR_16"/>
    <property type="match status" value="2"/>
</dbReference>
<gene>
    <name evidence="11" type="ORF">AWB77_06027</name>
</gene>
<dbReference type="PROSITE" id="PS50293">
    <property type="entry name" value="TPR_REGION"/>
    <property type="match status" value="1"/>
</dbReference>
<comment type="pathway">
    <text evidence="1">Protein modification; protein glycosylation.</text>
</comment>
<evidence type="ECO:0000313" key="11">
    <source>
        <dbReference type="EMBL" id="SAK99830.1"/>
    </source>
</evidence>
<dbReference type="PANTHER" id="PTHR44835:SF1">
    <property type="entry name" value="PROTEIN O-GLCNAC TRANSFERASE"/>
    <property type="match status" value="1"/>
</dbReference>
<evidence type="ECO:0000256" key="1">
    <source>
        <dbReference type="ARBA" id="ARBA00004922"/>
    </source>
</evidence>
<evidence type="ECO:0000259" key="10">
    <source>
        <dbReference type="Pfam" id="PF13844"/>
    </source>
</evidence>
<dbReference type="UniPathway" id="UPA00378"/>
<dbReference type="Gene3D" id="3.40.50.2000">
    <property type="entry name" value="Glycogen Phosphorylase B"/>
    <property type="match status" value="1"/>
</dbReference>
<dbReference type="EMBL" id="FCNX02000020">
    <property type="protein sequence ID" value="SAK99830.1"/>
    <property type="molecule type" value="Genomic_DNA"/>
</dbReference>
<dbReference type="Gene3D" id="3.40.50.11380">
    <property type="match status" value="1"/>
</dbReference>
<proteinExistence type="inferred from homology"/>
<dbReference type="AlphaFoldDB" id="A0A158DZH5"/>
<dbReference type="Proteomes" id="UP000054903">
    <property type="component" value="Unassembled WGS sequence"/>
</dbReference>
<evidence type="ECO:0000256" key="4">
    <source>
        <dbReference type="ARBA" id="ARBA00022676"/>
    </source>
</evidence>
<organism evidence="11 12">
    <name type="scientific">Caballeronia fortuita</name>
    <dbReference type="NCBI Taxonomy" id="1777138"/>
    <lineage>
        <taxon>Bacteria</taxon>
        <taxon>Pseudomonadati</taxon>
        <taxon>Pseudomonadota</taxon>
        <taxon>Betaproteobacteria</taxon>
        <taxon>Burkholderiales</taxon>
        <taxon>Burkholderiaceae</taxon>
        <taxon>Caballeronia</taxon>
    </lineage>
</organism>
<keyword evidence="6" id="KW-0677">Repeat</keyword>
<accession>A0A158DZH5</accession>
<comment type="caution">
    <text evidence="11">The sequence shown here is derived from an EMBL/GenBank/DDBJ whole genome shotgun (WGS) entry which is preliminary data.</text>
</comment>
<dbReference type="Pfam" id="PF13844">
    <property type="entry name" value="Glyco_transf_41"/>
    <property type="match status" value="2"/>
</dbReference>
<sequence>MQTDTLSPDDHAHAIEAQYREAVQGVFQNAVAQHNAGDLESAETLYRAVLDVEPAHADTNYNLSLLLLQTRRSAAALPLLENAIGVNPNASAYWVSYVDALTQSGNVDAAWIALEMAQQRGLGGPAIDILVSRMTIATQLRQGALAIQPAPAADAAPAPAPAPEAVSPPAVAKHPGRTKATPQETAMIVSLYNKGRIAEAADKARALTERFADNLVAWRVLGLALQRLGAYPEAAAPLERAVELNPDDYVTHTILADVHRMNGHHDASEATCRAIIERHPNYYEVHRVLCMTLQSVGRLEEAEACVKRSIELAPDSSFAYCTMGSGYLEQGRLAEAEQCFRKALELQPDYDLAHSNMMFCLSHNESMDPATLFAEHVAYGERHETPLRAKWEPHRNSRDPERKLKIGFVSGDFLQHAVANFLEPVLGPLSAFDSLSLHAYSNHTGEDQVTERLRKHFETWTNVTSMSDAAVAERIRADRIDILIDLSGHTARNRLMSFARKPAPVQATWIGYPGTTGLKAMDYFFADQHLVPPGPMHDLFLEKMAYLPAVAPFLPSSVAPPVNGLPLLRNGFATFGSFNRLNKLRPEVIALWSRILRELPDARMLLGGLPADDSIETVSGWFADEGIGRERLTFHPRARMAMYLQQHHHVDLCLDTFPYAGGTTNLHALSMGVPTLTLPGDTVPSRGGSTTLAHVGLSQFTASSHDDFVAKALYWARHPDELAMIRLGMRERCSQSPVFRPDIIAAGMNSVLRTMWQRWCRGEAAAFIDTPIL</sequence>
<evidence type="ECO:0000256" key="9">
    <source>
        <dbReference type="SAM" id="MobiDB-lite"/>
    </source>
</evidence>
<keyword evidence="12" id="KW-1185">Reference proteome</keyword>
<dbReference type="PANTHER" id="PTHR44835">
    <property type="entry name" value="UDP-N-ACETYLGLUCOSAMINE--PEPTIDE N-ACETYLGLUCOSAMINYLTRANSFERASE SPINDLY-RELATED"/>
    <property type="match status" value="1"/>
</dbReference>
<evidence type="ECO:0000256" key="8">
    <source>
        <dbReference type="PROSITE-ProRule" id="PRU00339"/>
    </source>
</evidence>
<dbReference type="Gene3D" id="1.25.40.10">
    <property type="entry name" value="Tetratricopeptide repeat domain"/>
    <property type="match status" value="2"/>
</dbReference>
<dbReference type="OrthoDB" id="101857at2"/>
<reference evidence="11" key="1">
    <citation type="submission" date="2016-01" db="EMBL/GenBank/DDBJ databases">
        <authorList>
            <person name="Peeters C."/>
        </authorList>
    </citation>
    <scope>NUCLEOTIDE SEQUENCE</scope>
    <source>
        <strain evidence="11">LMG 29320</strain>
    </source>
</reference>
<dbReference type="SMART" id="SM00028">
    <property type="entry name" value="TPR"/>
    <property type="match status" value="6"/>
</dbReference>
<feature type="repeat" description="TPR" evidence="8">
    <location>
        <begin position="317"/>
        <end position="350"/>
    </location>
</feature>
<feature type="domain" description="O-GlcNAc transferase C-terminal" evidence="10">
    <location>
        <begin position="574"/>
        <end position="740"/>
    </location>
</feature>
<feature type="region of interest" description="Disordered" evidence="9">
    <location>
        <begin position="153"/>
        <end position="181"/>
    </location>
</feature>
<evidence type="ECO:0000256" key="2">
    <source>
        <dbReference type="ARBA" id="ARBA00005386"/>
    </source>
</evidence>
<feature type="compositionally biased region" description="Low complexity" evidence="9">
    <location>
        <begin position="153"/>
        <end position="172"/>
    </location>
</feature>
<keyword evidence="4" id="KW-0328">Glycosyltransferase</keyword>
<evidence type="ECO:0000256" key="7">
    <source>
        <dbReference type="ARBA" id="ARBA00022803"/>
    </source>
</evidence>
<dbReference type="Pfam" id="PF13424">
    <property type="entry name" value="TPR_12"/>
    <property type="match status" value="1"/>
</dbReference>
<evidence type="ECO:0000313" key="12">
    <source>
        <dbReference type="Proteomes" id="UP000054903"/>
    </source>
</evidence>
<dbReference type="InterPro" id="IPR029489">
    <property type="entry name" value="OGT/SEC/SPY_C"/>
</dbReference>
<name>A0A158DZH5_9BURK</name>
<feature type="repeat" description="TPR" evidence="8">
    <location>
        <begin position="215"/>
        <end position="248"/>
    </location>
</feature>
<dbReference type="InterPro" id="IPR051939">
    <property type="entry name" value="Glycosyltr_41/O-GlcNAc_trsf"/>
</dbReference>
<dbReference type="PROSITE" id="PS50005">
    <property type="entry name" value="TPR"/>
    <property type="match status" value="2"/>
</dbReference>
<evidence type="ECO:0000256" key="6">
    <source>
        <dbReference type="ARBA" id="ARBA00022737"/>
    </source>
</evidence>
<keyword evidence="7 8" id="KW-0802">TPR repeat</keyword>
<dbReference type="InterPro" id="IPR011990">
    <property type="entry name" value="TPR-like_helical_dom_sf"/>
</dbReference>
<dbReference type="GO" id="GO:0097363">
    <property type="term" value="F:protein O-acetylglucosaminyltransferase activity"/>
    <property type="evidence" value="ECO:0007669"/>
    <property type="project" value="UniProtKB-EC"/>
</dbReference>
<keyword evidence="5" id="KW-0808">Transferase</keyword>
<protein>
    <recommendedName>
        <fullName evidence="3">protein O-GlcNAc transferase</fullName>
        <ecNumber evidence="3">2.4.1.255</ecNumber>
    </recommendedName>
</protein>
<feature type="domain" description="O-GlcNAc transferase C-terminal" evidence="10">
    <location>
        <begin position="354"/>
        <end position="549"/>
    </location>
</feature>